<dbReference type="RefSeq" id="XP_040236219.1">
    <property type="nucleotide sequence ID" value="XM_040380285.2"/>
</dbReference>
<dbReference type="AlphaFoldDB" id="A0A6E8V9G7"/>
<dbReference type="Proteomes" id="UP001105220">
    <property type="component" value="Unplaced"/>
</dbReference>
<organism evidence="2 3">
    <name type="scientific">Anopheles coluzzii</name>
    <name type="common">African malaria mosquito</name>
    <dbReference type="NCBI Taxonomy" id="1518534"/>
    <lineage>
        <taxon>Eukaryota</taxon>
        <taxon>Metazoa</taxon>
        <taxon>Ecdysozoa</taxon>
        <taxon>Arthropoda</taxon>
        <taxon>Hexapoda</taxon>
        <taxon>Insecta</taxon>
        <taxon>Pterygota</taxon>
        <taxon>Neoptera</taxon>
        <taxon>Endopterygota</taxon>
        <taxon>Diptera</taxon>
        <taxon>Nematocera</taxon>
        <taxon>Culicoidea</taxon>
        <taxon>Culicidae</taxon>
        <taxon>Anophelinae</taxon>
        <taxon>Anopheles</taxon>
    </lineage>
</organism>
<reference evidence="2" key="2">
    <citation type="submission" date="2020-05" db="UniProtKB">
        <authorList>
            <consortium name="EnsemblMetazoa"/>
        </authorList>
    </citation>
    <scope>IDENTIFICATION</scope>
    <source>
        <strain evidence="2">Ngousso</strain>
    </source>
</reference>
<feature type="compositionally biased region" description="Basic and acidic residues" evidence="1">
    <location>
        <begin position="69"/>
        <end position="78"/>
    </location>
</feature>
<proteinExistence type="predicted"/>
<dbReference type="GeneID" id="120957864"/>
<feature type="compositionally biased region" description="Polar residues" evidence="1">
    <location>
        <begin position="35"/>
        <end position="45"/>
    </location>
</feature>
<dbReference type="KEGG" id="acoz:120957864"/>
<dbReference type="VEuPathDB" id="VectorBase:ACON2_034332"/>
<dbReference type="EnsemblMetazoa" id="ACON001088-RA">
    <property type="protein sequence ID" value="ACON001088-PA"/>
    <property type="gene ID" value="ACON001088"/>
</dbReference>
<evidence type="ECO:0000256" key="1">
    <source>
        <dbReference type="SAM" id="MobiDB-lite"/>
    </source>
</evidence>
<dbReference type="VEuPathDB" id="VectorBase:ACON001088"/>
<feature type="region of interest" description="Disordered" evidence="1">
    <location>
        <begin position="35"/>
        <end position="98"/>
    </location>
</feature>
<evidence type="ECO:0000313" key="3">
    <source>
        <dbReference type="Proteomes" id="UP001105220"/>
    </source>
</evidence>
<dbReference type="VEuPathDB" id="VectorBase:ACMO_006752"/>
<evidence type="ECO:0000313" key="2">
    <source>
        <dbReference type="EnsemblMetazoa" id="ACON001088-PA"/>
    </source>
</evidence>
<sequence>MIWACGRCLRLYVALYMIRQFSSILERGLTRNHLRTSSGSCTATSRALPAQHAEAQPAPGAPIAPPDGVEEKTLKRSGQEFNPSDPHYPLPHNSCSSNRTEPTALLIAVKFPGRRKNPTSVSISSTVARWQHRQTLITVATVANC</sequence>
<reference key="1">
    <citation type="journal article" date="2019" name="Genes (Basel)">
        <title>A High-Quality De novo Genome Assembly from a Single Mosquito Using PacBio Sequencing.</title>
        <authorList>
            <person name="Kingan S.B."/>
            <person name="Heaton H."/>
            <person name="Cudini J."/>
            <person name="Lambert C.C."/>
            <person name="Baybayan P."/>
            <person name="Galvin B.D."/>
            <person name="Durbin R."/>
            <person name="Korlach J."/>
            <person name="Lawniczak M.K.N."/>
        </authorList>
    </citation>
    <scope>NUCLEOTIDE SEQUENCE [LARGE SCALE GENOMIC DNA]</scope>
    <source>
        <strain>Mali-NIH</strain>
    </source>
</reference>
<protein>
    <submittedName>
        <fullName evidence="2">Secreted protein</fullName>
    </submittedName>
</protein>
<dbReference type="VEuPathDB" id="VectorBase:ACMO_012210"/>
<name>A0A6E8V9G7_ANOCL</name>
<keyword evidence="3" id="KW-1185">Reference proteome</keyword>
<accession>A0A6E8V9G7</accession>